<dbReference type="Pfam" id="PF24883">
    <property type="entry name" value="NPHP3_N"/>
    <property type="match status" value="1"/>
</dbReference>
<evidence type="ECO:0000259" key="2">
    <source>
        <dbReference type="Pfam" id="PF24883"/>
    </source>
</evidence>
<evidence type="ECO:0000256" key="1">
    <source>
        <dbReference type="ARBA" id="ARBA00022737"/>
    </source>
</evidence>
<keyword evidence="1" id="KW-0677">Repeat</keyword>
<reference evidence="3" key="1">
    <citation type="submission" date="2021-02" db="EMBL/GenBank/DDBJ databases">
        <title>Genome sequence Cadophora malorum strain M34.</title>
        <authorList>
            <person name="Stefanovic E."/>
            <person name="Vu D."/>
            <person name="Scully C."/>
            <person name="Dijksterhuis J."/>
            <person name="Roader J."/>
            <person name="Houbraken J."/>
        </authorList>
    </citation>
    <scope>NUCLEOTIDE SEQUENCE</scope>
    <source>
        <strain evidence="3">M34</strain>
    </source>
</reference>
<evidence type="ECO:0000313" key="4">
    <source>
        <dbReference type="Proteomes" id="UP000664132"/>
    </source>
</evidence>
<sequence>MDPGTALAIVGLVLDGVKDVYAYYSTWKDRDEEVAEVRRALLWLIGLFQSIEKTLANKNLEDDKVTIICNSVKECEAVMAKLRKRLNKVKSEAPPDSFMARLSDQGRRAIYPFQKGTIVRLLESTEKIRDQMHVVLALLHLDTSTRSLEALEDIDRKITSVSAQAYKSVMDWLSPTAQSEIHEAALRRHEVGTGQWFLGSTTFENWRADPGASLWLCGEGLEPIKIFIELDGADLNKSVAAKLCYSRPLKGTQHDLASILRTFIAQLCPQDHIPSSLRELYDHHSSKFPPSVPSDVELQDTLLALIGEPRQALDPISKDREYQPKPRYLLVDALDELPLGPGRDHIISYFHGLAAMNIPNLHILATSRDESDIRAGLHSWHDNFVIDKKKVAEDMRLYVTSEINKHEELSRQNDSIKDLILRRLVEEGNGMFRWAALQLEELKALRPMKPRSINQALQSLPADLDETYERILTKIPAGNTQEALSILRWISFATRPMFVEEIMEICAIRLEEDPEFEIEERYQARDILNILPGLININPPLKSSETPLAQDHALRQPFFFPEFAIEVWKKEYAFDHHSLPVYKFHPVRPENAEIRLLELFPSAKRYGEIRCRIFHVQLDSNPHYDGVSYARRPNDGVGCIRANGLLLQLPMALVQDLRNLRAKTGSQGRVLFLWDIHWDNSTYLVKWQLGLNSRIFKEAQQVAVGLGDKSEKDQDAIEFVREIGTLFIQEIASIFASRASVSGPTKEVPANRGHKSLPDGIGNAILQLFQRPWWRRMWPVQELMLPQKATLYYGDEAILFDSFQRLFMSQITIKILIGERDYSVLVSDRAWIGAQRISLVRARYLLGHHPTLPELLWATEFHLATDRIDKVYALFGLLDTDEQDSEFLVHEATKSDEENFINVAVHIINRYRNLDILSYASHHRPLKTSLPSWVPDFSVAGDEARPLFGGTFGPSGSRSRFNVGGSKYTCPALARDSRILVVQGDMFDDVRILFRAFNDFESEVSLSDLYAAVKDCRAELTPETFWRTVQADQKDGNRLEEPNAKIFEPTLSQDECPEFGFCKGRRLVLTSEGHLGLVPVRTQAGNKIVVLAGGKVPYILEQMPEGFEMIGECYVHGVMDGETLKSSVTCEEFCIY</sequence>
<dbReference type="Pfam" id="PF26639">
    <property type="entry name" value="Het-6_barrel"/>
    <property type="match status" value="1"/>
</dbReference>
<dbReference type="EMBL" id="JAFJYH010000022">
    <property type="protein sequence ID" value="KAG4424314.1"/>
    <property type="molecule type" value="Genomic_DNA"/>
</dbReference>
<accession>A0A8H8BUM3</accession>
<dbReference type="AlphaFoldDB" id="A0A8H8BUM3"/>
<name>A0A8H8BUM3_9HELO</name>
<dbReference type="PANTHER" id="PTHR24148">
    <property type="entry name" value="ANKYRIN REPEAT DOMAIN-CONTAINING PROTEIN 39 HOMOLOG-RELATED"/>
    <property type="match status" value="1"/>
</dbReference>
<dbReference type="Proteomes" id="UP000664132">
    <property type="component" value="Unassembled WGS sequence"/>
</dbReference>
<dbReference type="InterPro" id="IPR056884">
    <property type="entry name" value="NPHP3-like_N"/>
</dbReference>
<dbReference type="InterPro" id="IPR052895">
    <property type="entry name" value="HetReg/Transcr_Mod"/>
</dbReference>
<proteinExistence type="predicted"/>
<evidence type="ECO:0000313" key="3">
    <source>
        <dbReference type="EMBL" id="KAG4424314.1"/>
    </source>
</evidence>
<gene>
    <name evidence="3" type="ORF">IFR04_002555</name>
</gene>
<keyword evidence="4" id="KW-1185">Reference proteome</keyword>
<dbReference type="PANTHER" id="PTHR24148:SF73">
    <property type="entry name" value="HET DOMAIN PROTEIN (AFU_ORTHOLOGUE AFUA_8G01020)"/>
    <property type="match status" value="1"/>
</dbReference>
<protein>
    <recommendedName>
        <fullName evidence="2">Nephrocystin 3-like N-terminal domain-containing protein</fullName>
    </recommendedName>
</protein>
<dbReference type="OrthoDB" id="1577640at2759"/>
<organism evidence="3 4">
    <name type="scientific">Cadophora malorum</name>
    <dbReference type="NCBI Taxonomy" id="108018"/>
    <lineage>
        <taxon>Eukaryota</taxon>
        <taxon>Fungi</taxon>
        <taxon>Dikarya</taxon>
        <taxon>Ascomycota</taxon>
        <taxon>Pezizomycotina</taxon>
        <taxon>Leotiomycetes</taxon>
        <taxon>Helotiales</taxon>
        <taxon>Ploettnerulaceae</taxon>
        <taxon>Cadophora</taxon>
    </lineage>
</organism>
<feature type="domain" description="Nephrocystin 3-like N-terminal" evidence="2">
    <location>
        <begin position="192"/>
        <end position="368"/>
    </location>
</feature>
<comment type="caution">
    <text evidence="3">The sequence shown here is derived from an EMBL/GenBank/DDBJ whole genome shotgun (WGS) entry which is preliminary data.</text>
</comment>